<feature type="domain" description="BPL/LPL catalytic" evidence="1">
    <location>
        <begin position="22"/>
        <end position="106"/>
    </location>
</feature>
<dbReference type="OMA" id="VATHFYL"/>
<dbReference type="STRING" id="29655.A0A0K9PAL1"/>
<proteinExistence type="predicted"/>
<gene>
    <name evidence="2" type="ORF">ZOSMA_2G00370</name>
</gene>
<sequence length="151" mass="17575">MSWTGQLYSKAFHDIGDFHLRENDYAFGDRKFGGNAQSITKSRWIHHTSFLWDYDVRNMSYLKHPTKAPEYRLARHHTEFLCPMKDCLPSRTSFIDRTITSVATHFYLKRVLLHDVISNPSSETPFHHTSTLLSKQELEFVLASQISSSIP</sequence>
<dbReference type="Proteomes" id="UP000036987">
    <property type="component" value="Unassembled WGS sequence"/>
</dbReference>
<dbReference type="Pfam" id="PF21948">
    <property type="entry name" value="LplA-B_cat"/>
    <property type="match status" value="1"/>
</dbReference>
<evidence type="ECO:0000313" key="3">
    <source>
        <dbReference type="Proteomes" id="UP000036987"/>
    </source>
</evidence>
<dbReference type="EMBL" id="LFYR01000981">
    <property type="protein sequence ID" value="KMZ66026.1"/>
    <property type="molecule type" value="Genomic_DNA"/>
</dbReference>
<dbReference type="PANTHER" id="PTHR43506">
    <property type="entry name" value="BIOTIN/LIPOATE A/B PROTEIN LIGASE FAMILY"/>
    <property type="match status" value="1"/>
</dbReference>
<dbReference type="AlphaFoldDB" id="A0A0K9PAL1"/>
<dbReference type="SUPFAM" id="SSF55681">
    <property type="entry name" value="Class II aaRS and biotin synthetases"/>
    <property type="match status" value="1"/>
</dbReference>
<dbReference type="PANTHER" id="PTHR43506:SF1">
    <property type="entry name" value="BPL_LPL CATALYTIC DOMAIN-CONTAINING PROTEIN"/>
    <property type="match status" value="1"/>
</dbReference>
<keyword evidence="2" id="KW-0436">Ligase</keyword>
<evidence type="ECO:0000313" key="2">
    <source>
        <dbReference type="EMBL" id="KMZ66026.1"/>
    </source>
</evidence>
<accession>A0A0K9PAL1</accession>
<evidence type="ECO:0000259" key="1">
    <source>
        <dbReference type="Pfam" id="PF21948"/>
    </source>
</evidence>
<organism evidence="2 3">
    <name type="scientific">Zostera marina</name>
    <name type="common">Eelgrass</name>
    <dbReference type="NCBI Taxonomy" id="29655"/>
    <lineage>
        <taxon>Eukaryota</taxon>
        <taxon>Viridiplantae</taxon>
        <taxon>Streptophyta</taxon>
        <taxon>Embryophyta</taxon>
        <taxon>Tracheophyta</taxon>
        <taxon>Spermatophyta</taxon>
        <taxon>Magnoliopsida</taxon>
        <taxon>Liliopsida</taxon>
        <taxon>Zosteraceae</taxon>
        <taxon>Zostera</taxon>
    </lineage>
</organism>
<dbReference type="Gene3D" id="3.30.930.10">
    <property type="entry name" value="Bira Bifunctional Protein, Domain 2"/>
    <property type="match status" value="1"/>
</dbReference>
<name>A0A0K9PAL1_ZOSMR</name>
<comment type="caution">
    <text evidence="2">The sequence shown here is derived from an EMBL/GenBank/DDBJ whole genome shotgun (WGS) entry which is preliminary data.</text>
</comment>
<protein>
    <submittedName>
        <fullName evidence="2">Lipoate protein ligase-like protein</fullName>
    </submittedName>
</protein>
<dbReference type="InterPro" id="IPR004143">
    <property type="entry name" value="BPL_LPL_catalytic"/>
</dbReference>
<dbReference type="GO" id="GO:0016874">
    <property type="term" value="F:ligase activity"/>
    <property type="evidence" value="ECO:0007669"/>
    <property type="project" value="UniProtKB-KW"/>
</dbReference>
<dbReference type="InterPro" id="IPR045864">
    <property type="entry name" value="aa-tRNA-synth_II/BPL/LPL"/>
</dbReference>
<dbReference type="InterPro" id="IPR053264">
    <property type="entry name" value="Lipoate-ligase_2_inactive"/>
</dbReference>
<keyword evidence="3" id="KW-1185">Reference proteome</keyword>
<dbReference type="OrthoDB" id="201621at2759"/>
<reference evidence="3" key="1">
    <citation type="journal article" date="2016" name="Nature">
        <title>The genome of the seagrass Zostera marina reveals angiosperm adaptation to the sea.</title>
        <authorList>
            <person name="Olsen J.L."/>
            <person name="Rouze P."/>
            <person name="Verhelst B."/>
            <person name="Lin Y.-C."/>
            <person name="Bayer T."/>
            <person name="Collen J."/>
            <person name="Dattolo E."/>
            <person name="De Paoli E."/>
            <person name="Dittami S."/>
            <person name="Maumus F."/>
            <person name="Michel G."/>
            <person name="Kersting A."/>
            <person name="Lauritano C."/>
            <person name="Lohaus R."/>
            <person name="Toepel M."/>
            <person name="Tonon T."/>
            <person name="Vanneste K."/>
            <person name="Amirebrahimi M."/>
            <person name="Brakel J."/>
            <person name="Bostroem C."/>
            <person name="Chovatia M."/>
            <person name="Grimwood J."/>
            <person name="Jenkins J.W."/>
            <person name="Jueterbock A."/>
            <person name="Mraz A."/>
            <person name="Stam W.T."/>
            <person name="Tice H."/>
            <person name="Bornberg-Bauer E."/>
            <person name="Green P.J."/>
            <person name="Pearson G.A."/>
            <person name="Procaccini G."/>
            <person name="Duarte C.M."/>
            <person name="Schmutz J."/>
            <person name="Reusch T.B.H."/>
            <person name="Van de Peer Y."/>
        </authorList>
    </citation>
    <scope>NUCLEOTIDE SEQUENCE [LARGE SCALE GENOMIC DNA]</scope>
    <source>
        <strain evidence="3">cv. Finnish</strain>
    </source>
</reference>